<gene>
    <name evidence="1" type="ORF">JCM21738_2287</name>
</gene>
<name>W4RMY1_9BACI</name>
<dbReference type="RefSeq" id="WP_023613965.1">
    <property type="nucleotide sequence ID" value="NZ_BAUW01000023.1"/>
</dbReference>
<organism evidence="1 2">
    <name type="scientific">Mesobacillus boroniphilus JCM 21738</name>
    <dbReference type="NCBI Taxonomy" id="1294265"/>
    <lineage>
        <taxon>Bacteria</taxon>
        <taxon>Bacillati</taxon>
        <taxon>Bacillota</taxon>
        <taxon>Bacilli</taxon>
        <taxon>Bacillales</taxon>
        <taxon>Bacillaceae</taxon>
        <taxon>Mesobacillus</taxon>
    </lineage>
</organism>
<protein>
    <submittedName>
        <fullName evidence="1">Uncharacterized protein</fullName>
    </submittedName>
</protein>
<sequence>MPLFVNESVSPQVFRNNDEIAEQSNQEKFRLNYLQEILNEQQRFNDELTGSVTKFDRNLENNRQEQYTQFQEMVSFLAKQANFSEKVLENISEQKESTTEIDDKLIKLEEMHEQFSKALLNRELTSEAILNQLAHQQSMIQGLNRKLLEYEDVTKALIIQAKKQEELQDMLAKHADLQGIFHETIMERLGKQDAVGETITDQLGEIKISLSEKANSILEKIEEQSSKFSQFFLSLIMPNITQKKIIKGKTFKTKTKQEK</sequence>
<dbReference type="eggNOG" id="ENOG5033N68">
    <property type="taxonomic scope" value="Bacteria"/>
</dbReference>
<keyword evidence="2" id="KW-1185">Reference proteome</keyword>
<dbReference type="Proteomes" id="UP000018949">
    <property type="component" value="Unassembled WGS sequence"/>
</dbReference>
<reference evidence="1 2" key="1">
    <citation type="submission" date="2013-12" db="EMBL/GenBank/DDBJ databases">
        <title>NBRP : Genome information of microbial organism related human and environment.</title>
        <authorList>
            <person name="Hattori M."/>
            <person name="Oshima K."/>
            <person name="Inaba H."/>
            <person name="Suda W."/>
            <person name="Sakamoto M."/>
            <person name="Iino T."/>
            <person name="Kitahara M."/>
            <person name="Oshida Y."/>
            <person name="Iida T."/>
            <person name="Kudo T."/>
            <person name="Itoh T."/>
            <person name="Ahmed I."/>
            <person name="Ohkuma M."/>
        </authorList>
    </citation>
    <scope>NUCLEOTIDE SEQUENCE [LARGE SCALE GENOMIC DNA]</scope>
    <source>
        <strain evidence="1 2">JCM 21738</strain>
    </source>
</reference>
<accession>W4RMY1</accession>
<evidence type="ECO:0000313" key="1">
    <source>
        <dbReference type="EMBL" id="GAE45477.1"/>
    </source>
</evidence>
<proteinExistence type="predicted"/>
<comment type="caution">
    <text evidence="1">The sequence shown here is derived from an EMBL/GenBank/DDBJ whole genome shotgun (WGS) entry which is preliminary data.</text>
</comment>
<dbReference type="EMBL" id="BAUW01000023">
    <property type="protein sequence ID" value="GAE45477.1"/>
    <property type="molecule type" value="Genomic_DNA"/>
</dbReference>
<evidence type="ECO:0000313" key="2">
    <source>
        <dbReference type="Proteomes" id="UP000018949"/>
    </source>
</evidence>
<dbReference type="AlphaFoldDB" id="W4RMY1"/>